<keyword evidence="4 6" id="KW-1133">Transmembrane helix</keyword>
<accession>A0A1Y0D1I8</accession>
<dbReference type="PANTHER" id="PTHR43124:SF3">
    <property type="entry name" value="CHLORAMPHENICOL EFFLUX PUMP RV0191"/>
    <property type="match status" value="1"/>
</dbReference>
<dbReference type="InterPro" id="IPR036259">
    <property type="entry name" value="MFS_trans_sf"/>
</dbReference>
<evidence type="ECO:0000256" key="6">
    <source>
        <dbReference type="SAM" id="Phobius"/>
    </source>
</evidence>
<keyword evidence="5 6" id="KW-0472">Membrane</keyword>
<name>A0A1Y0D1I8_9GAMM</name>
<feature type="transmembrane region" description="Helical" evidence="6">
    <location>
        <begin position="179"/>
        <end position="198"/>
    </location>
</feature>
<feature type="domain" description="Major facilitator superfamily (MFS) profile" evidence="7">
    <location>
        <begin position="22"/>
        <end position="394"/>
    </location>
</feature>
<evidence type="ECO:0000256" key="5">
    <source>
        <dbReference type="ARBA" id="ARBA00023136"/>
    </source>
</evidence>
<feature type="transmembrane region" description="Helical" evidence="6">
    <location>
        <begin position="89"/>
        <end position="108"/>
    </location>
</feature>
<evidence type="ECO:0000256" key="2">
    <source>
        <dbReference type="ARBA" id="ARBA00022475"/>
    </source>
</evidence>
<dbReference type="GO" id="GO:0022857">
    <property type="term" value="F:transmembrane transporter activity"/>
    <property type="evidence" value="ECO:0007669"/>
    <property type="project" value="InterPro"/>
</dbReference>
<keyword evidence="2" id="KW-1003">Cell membrane</keyword>
<dbReference type="PROSITE" id="PS50850">
    <property type="entry name" value="MFS"/>
    <property type="match status" value="1"/>
</dbReference>
<feature type="transmembrane region" description="Helical" evidence="6">
    <location>
        <begin position="63"/>
        <end position="82"/>
    </location>
</feature>
<organism evidence="8 9">
    <name type="scientific">Oceanisphaera profunda</name>
    <dbReference type="NCBI Taxonomy" id="1416627"/>
    <lineage>
        <taxon>Bacteria</taxon>
        <taxon>Pseudomonadati</taxon>
        <taxon>Pseudomonadota</taxon>
        <taxon>Gammaproteobacteria</taxon>
        <taxon>Aeromonadales</taxon>
        <taxon>Aeromonadaceae</taxon>
        <taxon>Oceanisphaera</taxon>
    </lineage>
</organism>
<dbReference type="Gene3D" id="1.20.1250.20">
    <property type="entry name" value="MFS general substrate transporter like domains"/>
    <property type="match status" value="1"/>
</dbReference>
<dbReference type="InterPro" id="IPR020846">
    <property type="entry name" value="MFS_dom"/>
</dbReference>
<feature type="transmembrane region" description="Helical" evidence="6">
    <location>
        <begin position="280"/>
        <end position="301"/>
    </location>
</feature>
<dbReference type="OrthoDB" id="9788453at2"/>
<feature type="transmembrane region" description="Helical" evidence="6">
    <location>
        <begin position="114"/>
        <end position="135"/>
    </location>
</feature>
<feature type="transmembrane region" description="Helical" evidence="6">
    <location>
        <begin position="21"/>
        <end position="43"/>
    </location>
</feature>
<dbReference type="KEGG" id="opf:CBP31_00935"/>
<feature type="transmembrane region" description="Helical" evidence="6">
    <location>
        <begin position="147"/>
        <end position="167"/>
    </location>
</feature>
<reference evidence="8 9" key="1">
    <citation type="journal article" date="2014" name="Int. J. Syst. Evol. Microbiol.">
        <title>Oceanisphaera profunda sp. nov., a marine bacterium isolated from deep-sea sediment, and emended description of the genus Oceanisphaera.</title>
        <authorList>
            <person name="Xu Z."/>
            <person name="Zhang X.Y."/>
            <person name="Su H.N."/>
            <person name="Yu Z.C."/>
            <person name="Liu C."/>
            <person name="Li H."/>
            <person name="Chen X.L."/>
            <person name="Song X.Y."/>
            <person name="Xie B.B."/>
            <person name="Qin Q.L."/>
            <person name="Zhou B.C."/>
            <person name="Shi M."/>
            <person name="Huang Y."/>
            <person name="Zhang Y.Z."/>
        </authorList>
    </citation>
    <scope>NUCLEOTIDE SEQUENCE [LARGE SCALE GENOMIC DNA]</scope>
    <source>
        <strain evidence="8 9">SM1222</strain>
    </source>
</reference>
<dbReference type="InterPro" id="IPR011701">
    <property type="entry name" value="MFS"/>
</dbReference>
<evidence type="ECO:0000259" key="7">
    <source>
        <dbReference type="PROSITE" id="PS50850"/>
    </source>
</evidence>
<feature type="transmembrane region" description="Helical" evidence="6">
    <location>
        <begin position="307"/>
        <end position="326"/>
    </location>
</feature>
<comment type="subcellular location">
    <subcellularLocation>
        <location evidence="1">Cell membrane</location>
        <topology evidence="1">Multi-pass membrane protein</topology>
    </subcellularLocation>
</comment>
<keyword evidence="9" id="KW-1185">Reference proteome</keyword>
<feature type="transmembrane region" description="Helical" evidence="6">
    <location>
        <begin position="372"/>
        <end position="390"/>
    </location>
</feature>
<evidence type="ECO:0000256" key="3">
    <source>
        <dbReference type="ARBA" id="ARBA00022692"/>
    </source>
</evidence>
<dbReference type="GO" id="GO:0005886">
    <property type="term" value="C:plasma membrane"/>
    <property type="evidence" value="ECO:0007669"/>
    <property type="project" value="UniProtKB-SubCell"/>
</dbReference>
<gene>
    <name evidence="8" type="ORF">CBP31_00935</name>
</gene>
<evidence type="ECO:0000256" key="1">
    <source>
        <dbReference type="ARBA" id="ARBA00004651"/>
    </source>
</evidence>
<dbReference type="InterPro" id="IPR050189">
    <property type="entry name" value="MFS_Efflux_Transporters"/>
</dbReference>
<evidence type="ECO:0000313" key="8">
    <source>
        <dbReference type="EMBL" id="ART81373.1"/>
    </source>
</evidence>
<dbReference type="EMBL" id="CP021377">
    <property type="protein sequence ID" value="ART81373.1"/>
    <property type="molecule type" value="Genomic_DNA"/>
</dbReference>
<proteinExistence type="predicted"/>
<feature type="transmembrane region" description="Helical" evidence="6">
    <location>
        <begin position="219"/>
        <end position="241"/>
    </location>
</feature>
<feature type="transmembrane region" description="Helical" evidence="6">
    <location>
        <begin position="253"/>
        <end position="273"/>
    </location>
</feature>
<dbReference type="Proteomes" id="UP000243937">
    <property type="component" value="Chromosome"/>
</dbReference>
<dbReference type="PANTHER" id="PTHR43124">
    <property type="entry name" value="PURINE EFFLUX PUMP PBUE"/>
    <property type="match status" value="1"/>
</dbReference>
<dbReference type="CDD" id="cd17324">
    <property type="entry name" value="MFS_NepI_like"/>
    <property type="match status" value="1"/>
</dbReference>
<dbReference type="AlphaFoldDB" id="A0A1Y0D1I8"/>
<evidence type="ECO:0000313" key="9">
    <source>
        <dbReference type="Proteomes" id="UP000243937"/>
    </source>
</evidence>
<dbReference type="SUPFAM" id="SSF103473">
    <property type="entry name" value="MFS general substrate transporter"/>
    <property type="match status" value="1"/>
</dbReference>
<dbReference type="Pfam" id="PF07690">
    <property type="entry name" value="MFS_1"/>
    <property type="match status" value="1"/>
</dbReference>
<protein>
    <submittedName>
        <fullName evidence="8">MFS transporter</fullName>
    </submittedName>
</protein>
<feature type="transmembrane region" description="Helical" evidence="6">
    <location>
        <begin position="347"/>
        <end position="366"/>
    </location>
</feature>
<sequence>MEKQIVSTQNIYHKTASLFPWMIMILMSSVTFVGILSELMPSGVLPLMMADLNINEIQTGNLVGYYAIASAIFAIPLISMTMQFNRKHLLLLLLSGFSVSNIIVGLVHDYNVIVFLRIIGGICAGVMWPMIAAYGMRLVDEKHHGKAIAVIMAGTTLGISIGMPIMTTIGNEYGWRAEFVGLGVVILAIAVISLFALPSIPGEKLTKSSSPFAVLRNPAVLVILLLTLLGVTAHYGAYVYITSLVDEIDLAGGIESALLFFGIGSMISVLLAIKLTDKYLRLLTITMFALLIISMITLLMFGRTIGVGHVAFFLWGLSFGPLVTLMQAAVSRQVENAKDVATSVQSSVFNLSIMIASSAAGLLLGVYSPMSLVYFAVVLSIPGIIISFFAKKTLSRSL</sequence>
<evidence type="ECO:0000256" key="4">
    <source>
        <dbReference type="ARBA" id="ARBA00022989"/>
    </source>
</evidence>
<keyword evidence="3 6" id="KW-0812">Transmembrane</keyword>